<evidence type="ECO:0000313" key="2">
    <source>
        <dbReference type="EMBL" id="SVA24577.1"/>
    </source>
</evidence>
<dbReference type="InterPro" id="IPR013216">
    <property type="entry name" value="Methyltransf_11"/>
</dbReference>
<dbReference type="AlphaFoldDB" id="A0A381UB43"/>
<reference evidence="2" key="1">
    <citation type="submission" date="2018-05" db="EMBL/GenBank/DDBJ databases">
        <authorList>
            <person name="Lanie J.A."/>
            <person name="Ng W.-L."/>
            <person name="Kazmierczak K.M."/>
            <person name="Andrzejewski T.M."/>
            <person name="Davidsen T.M."/>
            <person name="Wayne K.J."/>
            <person name="Tettelin H."/>
            <person name="Glass J.I."/>
            <person name="Rusch D."/>
            <person name="Podicherti R."/>
            <person name="Tsui H.-C.T."/>
            <person name="Winkler M.E."/>
        </authorList>
    </citation>
    <scope>NUCLEOTIDE SEQUENCE</scope>
</reference>
<dbReference type="SUPFAM" id="SSF53335">
    <property type="entry name" value="S-adenosyl-L-methionine-dependent methyltransferases"/>
    <property type="match status" value="1"/>
</dbReference>
<dbReference type="InterPro" id="IPR029063">
    <property type="entry name" value="SAM-dependent_MTases_sf"/>
</dbReference>
<dbReference type="GO" id="GO:0008757">
    <property type="term" value="F:S-adenosylmethionine-dependent methyltransferase activity"/>
    <property type="evidence" value="ECO:0007669"/>
    <property type="project" value="InterPro"/>
</dbReference>
<proteinExistence type="predicted"/>
<gene>
    <name evidence="2" type="ORF">METZ01_LOCUS77431</name>
</gene>
<protein>
    <recommendedName>
        <fullName evidence="1">Methyltransferase type 11 domain-containing protein</fullName>
    </recommendedName>
</protein>
<feature type="domain" description="Methyltransferase type 11" evidence="1">
    <location>
        <begin position="107"/>
        <end position="180"/>
    </location>
</feature>
<sequence>MSGSLARPGLHPDPVTATVTKVPIVHLEPVHPVATSDRYSGAGHPMREVTRTIAFEGTWDDDRSSLVRGIFDGLAAEWTATRDTPGRALPLLDALDRGGVAGGTAVELGSGTGLATGHLAERFDRVLPIDLSFEMLRHAVADTTQVNADASRLPLPGGVADALVLMNMFLFPLEVARCLAPTGALVWVNSRAEDTPIHLTADEVLESLTATGTGEWSGVASRAGEGSWCVLRRC</sequence>
<dbReference type="Gene3D" id="3.40.50.150">
    <property type="entry name" value="Vaccinia Virus protein VP39"/>
    <property type="match status" value="1"/>
</dbReference>
<dbReference type="EMBL" id="UINC01005954">
    <property type="protein sequence ID" value="SVA24577.1"/>
    <property type="molecule type" value="Genomic_DNA"/>
</dbReference>
<evidence type="ECO:0000259" key="1">
    <source>
        <dbReference type="Pfam" id="PF08241"/>
    </source>
</evidence>
<name>A0A381UB43_9ZZZZ</name>
<accession>A0A381UB43</accession>
<organism evidence="2">
    <name type="scientific">marine metagenome</name>
    <dbReference type="NCBI Taxonomy" id="408172"/>
    <lineage>
        <taxon>unclassified sequences</taxon>
        <taxon>metagenomes</taxon>
        <taxon>ecological metagenomes</taxon>
    </lineage>
</organism>
<dbReference type="Pfam" id="PF08241">
    <property type="entry name" value="Methyltransf_11"/>
    <property type="match status" value="1"/>
</dbReference>